<keyword evidence="5 6" id="KW-0472">Membrane</keyword>
<keyword evidence="4 6" id="KW-1133">Transmembrane helix</keyword>
<reference evidence="7 8" key="1">
    <citation type="submission" date="2023-02" db="EMBL/GenBank/DDBJ databases">
        <title>Evolution of Hrp T3SS in non-pathogenic Pseudomonas fluorescens.</title>
        <authorList>
            <person name="Liao K."/>
            <person name="Wei H."/>
            <person name="Gu Y."/>
        </authorList>
    </citation>
    <scope>NUCLEOTIDE SEQUENCE [LARGE SCALE GENOMIC DNA]</scope>
    <source>
        <strain evidence="7 8">FP1935</strain>
    </source>
</reference>
<feature type="transmembrane region" description="Helical" evidence="6">
    <location>
        <begin position="152"/>
        <end position="169"/>
    </location>
</feature>
<organism evidence="7 8">
    <name type="scientific">Pseudomonas cucumis</name>
    <dbReference type="NCBI Taxonomy" id="2954082"/>
    <lineage>
        <taxon>Bacteria</taxon>
        <taxon>Pseudomonadati</taxon>
        <taxon>Pseudomonadota</taxon>
        <taxon>Gammaproteobacteria</taxon>
        <taxon>Pseudomonadales</taxon>
        <taxon>Pseudomonadaceae</taxon>
        <taxon>Pseudomonas</taxon>
    </lineage>
</organism>
<name>A0ABY9F2R3_9PSED</name>
<dbReference type="Pfam" id="PF07690">
    <property type="entry name" value="MFS_1"/>
    <property type="match status" value="1"/>
</dbReference>
<feature type="transmembrane region" description="Helical" evidence="6">
    <location>
        <begin position="262"/>
        <end position="284"/>
    </location>
</feature>
<dbReference type="InterPro" id="IPR011701">
    <property type="entry name" value="MFS"/>
</dbReference>
<feature type="transmembrane region" description="Helical" evidence="6">
    <location>
        <begin position="383"/>
        <end position="404"/>
    </location>
</feature>
<feature type="transmembrane region" description="Helical" evidence="6">
    <location>
        <begin position="83"/>
        <end position="103"/>
    </location>
</feature>
<evidence type="ECO:0000256" key="3">
    <source>
        <dbReference type="ARBA" id="ARBA00022692"/>
    </source>
</evidence>
<evidence type="ECO:0000256" key="1">
    <source>
        <dbReference type="ARBA" id="ARBA00004651"/>
    </source>
</evidence>
<dbReference type="Gene3D" id="1.20.1250.20">
    <property type="entry name" value="MFS general substrate transporter like domains"/>
    <property type="match status" value="1"/>
</dbReference>
<dbReference type="PANTHER" id="PTHR23513:SF11">
    <property type="entry name" value="STAPHYLOFERRIN A TRANSPORTER"/>
    <property type="match status" value="1"/>
</dbReference>
<dbReference type="Proteomes" id="UP001239418">
    <property type="component" value="Chromosome"/>
</dbReference>
<dbReference type="PANTHER" id="PTHR23513">
    <property type="entry name" value="INTEGRAL MEMBRANE EFFLUX PROTEIN-RELATED"/>
    <property type="match status" value="1"/>
</dbReference>
<keyword evidence="3 6" id="KW-0812">Transmembrane</keyword>
<feature type="transmembrane region" description="Helical" evidence="6">
    <location>
        <begin position="359"/>
        <end position="377"/>
    </location>
</feature>
<keyword evidence="2" id="KW-1003">Cell membrane</keyword>
<feature type="transmembrane region" description="Helical" evidence="6">
    <location>
        <begin position="320"/>
        <end position="347"/>
    </location>
</feature>
<accession>A0ABY9F2R3</accession>
<protein>
    <submittedName>
        <fullName evidence="7">MFS transporter</fullName>
    </submittedName>
</protein>
<evidence type="ECO:0000313" key="7">
    <source>
        <dbReference type="EMBL" id="WLG85678.1"/>
    </source>
</evidence>
<evidence type="ECO:0000313" key="8">
    <source>
        <dbReference type="Proteomes" id="UP001239418"/>
    </source>
</evidence>
<feature type="transmembrane region" description="Helical" evidence="6">
    <location>
        <begin position="21"/>
        <end position="44"/>
    </location>
</feature>
<feature type="transmembrane region" description="Helical" evidence="6">
    <location>
        <begin position="50"/>
        <end position="71"/>
    </location>
</feature>
<dbReference type="InterPro" id="IPR036259">
    <property type="entry name" value="MFS_trans_sf"/>
</dbReference>
<feature type="transmembrane region" description="Helical" evidence="6">
    <location>
        <begin position="109"/>
        <end position="131"/>
    </location>
</feature>
<evidence type="ECO:0000256" key="6">
    <source>
        <dbReference type="SAM" id="Phobius"/>
    </source>
</evidence>
<dbReference type="RefSeq" id="WP_305448176.1">
    <property type="nucleotide sequence ID" value="NZ_CP117454.1"/>
</dbReference>
<dbReference type="EMBL" id="CP117454">
    <property type="protein sequence ID" value="WLG85678.1"/>
    <property type="molecule type" value="Genomic_DNA"/>
</dbReference>
<feature type="transmembrane region" description="Helical" evidence="6">
    <location>
        <begin position="175"/>
        <end position="192"/>
    </location>
</feature>
<feature type="transmembrane region" description="Helical" evidence="6">
    <location>
        <begin position="296"/>
        <end position="314"/>
    </location>
</feature>
<gene>
    <name evidence="7" type="ORF">PSH97_03885</name>
</gene>
<proteinExistence type="predicted"/>
<comment type="subcellular location">
    <subcellularLocation>
        <location evidence="1">Cell membrane</location>
        <topology evidence="1">Multi-pass membrane protein</topology>
    </subcellularLocation>
</comment>
<evidence type="ECO:0000256" key="2">
    <source>
        <dbReference type="ARBA" id="ARBA00022475"/>
    </source>
</evidence>
<keyword evidence="8" id="KW-1185">Reference proteome</keyword>
<sequence length="450" mass="48275">MSTNDSIEEGGARILVPVTAFLWAEFALNVGRGYLLIVFTLLLYRTSGSLWNNLVYVTSDVLFAFVAPLLAGVWVDRKGPGGLLFRSVTLMSLVLLVCGGLAWGNEVSAASVLAASLITGMLNACVRVCVFTLTPALAAKHELMQINGRQQVAFQLGNLSGVLLAGALFDQIGLGASFLIVAAFTAMASLGYRQAVIGLARPSDIPGFTRNLRAGFFQLVPALFQKKMLIALFALGASDLIAISMFNLMLPVLVTTHFGGQSFALAIVDSFYTVGSVVLGWMVGRFALKGRELHPLLLLMPVVLLSTMLQSIWFNRITCFVVVFGLGFLVSSYTVYFTATIQALVPAALRGRFAALRRMVSTVVVSGTSAIFAASYANQGLVGAVWATMGIALAILAGGIGWVWMRRGSYELLLANIREGCTADRSEYDDLKPIFDPLLQLASTGNDRRS</sequence>
<dbReference type="SUPFAM" id="SSF103473">
    <property type="entry name" value="MFS general substrate transporter"/>
    <property type="match status" value="1"/>
</dbReference>
<evidence type="ECO:0000256" key="5">
    <source>
        <dbReference type="ARBA" id="ARBA00023136"/>
    </source>
</evidence>
<evidence type="ECO:0000256" key="4">
    <source>
        <dbReference type="ARBA" id="ARBA00022989"/>
    </source>
</evidence>
<feature type="transmembrane region" description="Helical" evidence="6">
    <location>
        <begin position="229"/>
        <end position="250"/>
    </location>
</feature>